<feature type="compositionally biased region" description="Low complexity" evidence="1">
    <location>
        <begin position="178"/>
        <end position="188"/>
    </location>
</feature>
<accession>A0A8H7V9J4</accession>
<evidence type="ECO:0000313" key="3">
    <source>
        <dbReference type="EMBL" id="KAG2208403.1"/>
    </source>
</evidence>
<dbReference type="PANTHER" id="PTHR24361:SF613">
    <property type="entry name" value="NUCLEAR RECEPTOR-BINDING PROTEIN-RELATED"/>
    <property type="match status" value="1"/>
</dbReference>
<dbReference type="InterPro" id="IPR053235">
    <property type="entry name" value="Ser_Thr_kinase"/>
</dbReference>
<dbReference type="OrthoDB" id="28230at2759"/>
<dbReference type="PROSITE" id="PS50011">
    <property type="entry name" value="PROTEIN_KINASE_DOM"/>
    <property type="match status" value="1"/>
</dbReference>
<dbReference type="InterPro" id="IPR011009">
    <property type="entry name" value="Kinase-like_dom_sf"/>
</dbReference>
<evidence type="ECO:0000313" key="4">
    <source>
        <dbReference type="Proteomes" id="UP000650833"/>
    </source>
</evidence>
<sequence length="513" mass="57729">MSSQSAKPAIAKEIPIQIPEKKRCANCQNIENRRLTTQKLLSYEIAPFDDDLLVNTVNQINLKLESNTNWKRVRDENKETLEEWIQNKKANIDKGQQEVSPLDAALQQTGIFPRDIHIPEPVIESIEIEETGSNTYNFRSRSATRPPSSAPSTPISTGNSTTNIKDVDALNIGKSRNQRSSSSSSKSRTLVKCKDDVPILSLAELLDPTDDQPIETSFDKLDFHRGQIDPKNLHISETVLGEGQLGIVRLGYYRGLFVACKSKRQFTRSDVFSIQAKREMMFAAKLSVCRYINRYIGWVFCRRRNVEEKISSGNYMKDKQCLYIVQRYVSNGDARGYLEKRVSSFKPQEVLQASICLFAALTDAHALNIGIVDLKLENFLIDSSGAGWLTDFGSCIEFTEGKETVKLDEEKVAWTEHVAPPEMLQKHIFSKASDVFMATLIIAELMTADISDADFQTNILKRNNTTGNVTFTSDPIDPIFNNFFSVLKSGLSNNPNQRPTAKTILGYLLSMKE</sequence>
<dbReference type="Pfam" id="PF00069">
    <property type="entry name" value="Pkinase"/>
    <property type="match status" value="1"/>
</dbReference>
<dbReference type="PANTHER" id="PTHR24361">
    <property type="entry name" value="MITOGEN-ACTIVATED KINASE KINASE KINASE"/>
    <property type="match status" value="1"/>
</dbReference>
<reference evidence="3" key="1">
    <citation type="submission" date="2020-12" db="EMBL/GenBank/DDBJ databases">
        <title>Metabolic potential, ecology and presence of endohyphal bacteria is reflected in genomic diversity of Mucoromycotina.</title>
        <authorList>
            <person name="Muszewska A."/>
            <person name="Okrasinska A."/>
            <person name="Steczkiewicz K."/>
            <person name="Drgas O."/>
            <person name="Orlowska M."/>
            <person name="Perlinska-Lenart U."/>
            <person name="Aleksandrzak-Piekarczyk T."/>
            <person name="Szatraj K."/>
            <person name="Zielenkiewicz U."/>
            <person name="Pilsyk S."/>
            <person name="Malc E."/>
            <person name="Mieczkowski P."/>
            <person name="Kruszewska J.S."/>
            <person name="Biernat P."/>
            <person name="Pawlowska J."/>
        </authorList>
    </citation>
    <scope>NUCLEOTIDE SEQUENCE</scope>
    <source>
        <strain evidence="3">CBS 226.32</strain>
    </source>
</reference>
<keyword evidence="4" id="KW-1185">Reference proteome</keyword>
<dbReference type="Proteomes" id="UP000650833">
    <property type="component" value="Unassembled WGS sequence"/>
</dbReference>
<evidence type="ECO:0000259" key="2">
    <source>
        <dbReference type="PROSITE" id="PS50011"/>
    </source>
</evidence>
<proteinExistence type="predicted"/>
<comment type="caution">
    <text evidence="3">The sequence shown here is derived from an EMBL/GenBank/DDBJ whole genome shotgun (WGS) entry which is preliminary data.</text>
</comment>
<feature type="compositionally biased region" description="Low complexity" evidence="1">
    <location>
        <begin position="139"/>
        <end position="157"/>
    </location>
</feature>
<dbReference type="GO" id="GO:0004674">
    <property type="term" value="F:protein serine/threonine kinase activity"/>
    <property type="evidence" value="ECO:0007669"/>
    <property type="project" value="TreeGrafter"/>
</dbReference>
<protein>
    <recommendedName>
        <fullName evidence="2">Protein kinase domain-containing protein</fullName>
    </recommendedName>
</protein>
<dbReference type="GO" id="GO:0005737">
    <property type="term" value="C:cytoplasm"/>
    <property type="evidence" value="ECO:0007669"/>
    <property type="project" value="TreeGrafter"/>
</dbReference>
<dbReference type="EMBL" id="JAEPRC010000113">
    <property type="protein sequence ID" value="KAG2208403.1"/>
    <property type="molecule type" value="Genomic_DNA"/>
</dbReference>
<dbReference type="SMART" id="SM00220">
    <property type="entry name" value="S_TKc"/>
    <property type="match status" value="1"/>
</dbReference>
<dbReference type="Gene3D" id="1.10.510.10">
    <property type="entry name" value="Transferase(Phosphotransferase) domain 1"/>
    <property type="match status" value="1"/>
</dbReference>
<dbReference type="GO" id="GO:0005524">
    <property type="term" value="F:ATP binding"/>
    <property type="evidence" value="ECO:0007669"/>
    <property type="project" value="InterPro"/>
</dbReference>
<dbReference type="CDD" id="cd00180">
    <property type="entry name" value="PKc"/>
    <property type="match status" value="1"/>
</dbReference>
<name>A0A8H7V9J4_9FUNG</name>
<dbReference type="SUPFAM" id="SSF56112">
    <property type="entry name" value="Protein kinase-like (PK-like)"/>
    <property type="match status" value="1"/>
</dbReference>
<feature type="region of interest" description="Disordered" evidence="1">
    <location>
        <begin position="137"/>
        <end position="189"/>
    </location>
</feature>
<dbReference type="InterPro" id="IPR000719">
    <property type="entry name" value="Prot_kinase_dom"/>
</dbReference>
<gene>
    <name evidence="3" type="ORF">INT46_001072</name>
</gene>
<organism evidence="3 4">
    <name type="scientific">Mucor plumbeus</name>
    <dbReference type="NCBI Taxonomy" id="97098"/>
    <lineage>
        <taxon>Eukaryota</taxon>
        <taxon>Fungi</taxon>
        <taxon>Fungi incertae sedis</taxon>
        <taxon>Mucoromycota</taxon>
        <taxon>Mucoromycotina</taxon>
        <taxon>Mucoromycetes</taxon>
        <taxon>Mucorales</taxon>
        <taxon>Mucorineae</taxon>
        <taxon>Mucoraceae</taxon>
        <taxon>Mucor</taxon>
    </lineage>
</organism>
<evidence type="ECO:0000256" key="1">
    <source>
        <dbReference type="SAM" id="MobiDB-lite"/>
    </source>
</evidence>
<dbReference type="AlphaFoldDB" id="A0A8H7V9J4"/>
<feature type="domain" description="Protein kinase" evidence="2">
    <location>
        <begin position="234"/>
        <end position="513"/>
    </location>
</feature>